<name>A0A4Q7MQ33_9BACT</name>
<feature type="region of interest" description="Disordered" evidence="6">
    <location>
        <begin position="616"/>
        <end position="638"/>
    </location>
</feature>
<dbReference type="SUPFAM" id="SSF49464">
    <property type="entry name" value="Carboxypeptidase regulatory domain-like"/>
    <property type="match status" value="1"/>
</dbReference>
<protein>
    <submittedName>
        <fullName evidence="8">WD40 repeat protein</fullName>
    </submittedName>
</protein>
<dbReference type="OrthoDB" id="9809364at2"/>
<dbReference type="RefSeq" id="WP_130543297.1">
    <property type="nucleotide sequence ID" value="NZ_CP042431.1"/>
</dbReference>
<evidence type="ECO:0000313" key="9">
    <source>
        <dbReference type="Proteomes" id="UP000293874"/>
    </source>
</evidence>
<dbReference type="SMART" id="SM00028">
    <property type="entry name" value="TPR"/>
    <property type="match status" value="2"/>
</dbReference>
<keyword evidence="2 5" id="KW-0472">Membrane</keyword>
<dbReference type="InterPro" id="IPR011990">
    <property type="entry name" value="TPR-like_helical_dom_sf"/>
</dbReference>
<dbReference type="Pfam" id="PF13181">
    <property type="entry name" value="TPR_8"/>
    <property type="match status" value="1"/>
</dbReference>
<evidence type="ECO:0000256" key="6">
    <source>
        <dbReference type="SAM" id="MobiDB-lite"/>
    </source>
</evidence>
<dbReference type="Gene3D" id="2.120.10.30">
    <property type="entry name" value="TolB, C-terminal domain"/>
    <property type="match status" value="1"/>
</dbReference>
<dbReference type="PANTHER" id="PTHR30329">
    <property type="entry name" value="STATOR ELEMENT OF FLAGELLAR MOTOR COMPLEX"/>
    <property type="match status" value="1"/>
</dbReference>
<evidence type="ECO:0000256" key="1">
    <source>
        <dbReference type="ARBA" id="ARBA00004442"/>
    </source>
</evidence>
<dbReference type="InterPro" id="IPR008969">
    <property type="entry name" value="CarboxyPept-like_regulatory"/>
</dbReference>
<proteinExistence type="predicted"/>
<dbReference type="SUPFAM" id="SSF48452">
    <property type="entry name" value="TPR-like"/>
    <property type="match status" value="1"/>
</dbReference>
<dbReference type="Gene3D" id="3.30.1330.60">
    <property type="entry name" value="OmpA-like domain"/>
    <property type="match status" value="1"/>
</dbReference>
<feature type="repeat" description="TPR" evidence="4">
    <location>
        <begin position="67"/>
        <end position="100"/>
    </location>
</feature>
<dbReference type="AlphaFoldDB" id="A0A4Q7MQ33"/>
<dbReference type="CDD" id="cd07185">
    <property type="entry name" value="OmpA_C-like"/>
    <property type="match status" value="1"/>
</dbReference>
<dbReference type="Pfam" id="PF00691">
    <property type="entry name" value="OmpA"/>
    <property type="match status" value="1"/>
</dbReference>
<dbReference type="InterPro" id="IPR050330">
    <property type="entry name" value="Bact_OuterMem_StrucFunc"/>
</dbReference>
<accession>A0A4Q7MQ33</accession>
<keyword evidence="3" id="KW-0998">Cell outer membrane</keyword>
<feature type="domain" description="OmpA-like" evidence="7">
    <location>
        <begin position="522"/>
        <end position="638"/>
    </location>
</feature>
<comment type="caution">
    <text evidence="8">The sequence shown here is derived from an EMBL/GenBank/DDBJ whole genome shotgun (WGS) entry which is preliminary data.</text>
</comment>
<feature type="compositionally biased region" description="Basic and acidic residues" evidence="6">
    <location>
        <begin position="622"/>
        <end position="638"/>
    </location>
</feature>
<dbReference type="InterPro" id="IPR011659">
    <property type="entry name" value="WD40"/>
</dbReference>
<dbReference type="SUPFAM" id="SSF103088">
    <property type="entry name" value="OmpA-like"/>
    <property type="match status" value="1"/>
</dbReference>
<dbReference type="InterPro" id="IPR006665">
    <property type="entry name" value="OmpA-like"/>
</dbReference>
<dbReference type="InterPro" id="IPR019734">
    <property type="entry name" value="TPR_rpt"/>
</dbReference>
<evidence type="ECO:0000256" key="3">
    <source>
        <dbReference type="ARBA" id="ARBA00023237"/>
    </source>
</evidence>
<evidence type="ECO:0000256" key="5">
    <source>
        <dbReference type="PROSITE-ProRule" id="PRU00473"/>
    </source>
</evidence>
<dbReference type="PRINTS" id="PR01021">
    <property type="entry name" value="OMPADOMAIN"/>
</dbReference>
<keyword evidence="9" id="KW-1185">Reference proteome</keyword>
<dbReference type="PROSITE" id="PS51123">
    <property type="entry name" value="OMPA_2"/>
    <property type="match status" value="1"/>
</dbReference>
<dbReference type="PROSITE" id="PS50005">
    <property type="entry name" value="TPR"/>
    <property type="match status" value="1"/>
</dbReference>
<dbReference type="InterPro" id="IPR011042">
    <property type="entry name" value="6-blade_b-propeller_TolB-like"/>
</dbReference>
<dbReference type="Gene3D" id="2.60.40.1120">
    <property type="entry name" value="Carboxypeptidase-like, regulatory domain"/>
    <property type="match status" value="1"/>
</dbReference>
<evidence type="ECO:0000259" key="7">
    <source>
        <dbReference type="PROSITE" id="PS51123"/>
    </source>
</evidence>
<dbReference type="Pfam" id="PF07676">
    <property type="entry name" value="PD40"/>
    <property type="match status" value="5"/>
</dbReference>
<gene>
    <name evidence="8" type="ORF">EV199_4746</name>
</gene>
<dbReference type="Proteomes" id="UP000293874">
    <property type="component" value="Unassembled WGS sequence"/>
</dbReference>
<dbReference type="InterPro" id="IPR006664">
    <property type="entry name" value="OMP_bac"/>
</dbReference>
<comment type="subcellular location">
    <subcellularLocation>
        <location evidence="1">Cell outer membrane</location>
    </subcellularLocation>
</comment>
<organism evidence="8 9">
    <name type="scientific">Pseudobacter ginsenosidimutans</name>
    <dbReference type="NCBI Taxonomy" id="661488"/>
    <lineage>
        <taxon>Bacteria</taxon>
        <taxon>Pseudomonadati</taxon>
        <taxon>Bacteroidota</taxon>
        <taxon>Chitinophagia</taxon>
        <taxon>Chitinophagales</taxon>
        <taxon>Chitinophagaceae</taxon>
        <taxon>Pseudobacter</taxon>
    </lineage>
</organism>
<reference evidence="8 9" key="1">
    <citation type="submission" date="2019-02" db="EMBL/GenBank/DDBJ databases">
        <title>Genomic Encyclopedia of Type Strains, Phase IV (KMG-IV): sequencing the most valuable type-strain genomes for metagenomic binning, comparative biology and taxonomic classification.</title>
        <authorList>
            <person name="Goeker M."/>
        </authorList>
    </citation>
    <scope>NUCLEOTIDE SEQUENCE [LARGE SCALE GENOMIC DNA]</scope>
    <source>
        <strain evidence="8 9">DSM 18116</strain>
    </source>
</reference>
<dbReference type="Gene3D" id="1.25.40.10">
    <property type="entry name" value="Tetratricopeptide repeat domain"/>
    <property type="match status" value="1"/>
</dbReference>
<keyword evidence="4" id="KW-0802">TPR repeat</keyword>
<evidence type="ECO:0000256" key="2">
    <source>
        <dbReference type="ARBA" id="ARBA00023136"/>
    </source>
</evidence>
<dbReference type="PANTHER" id="PTHR30329:SF21">
    <property type="entry name" value="LIPOPROTEIN YIAD-RELATED"/>
    <property type="match status" value="1"/>
</dbReference>
<dbReference type="InterPro" id="IPR036737">
    <property type="entry name" value="OmpA-like_sf"/>
</dbReference>
<sequence length="638" mass="70675">MGFKQLCTISIAFVFTIQISQAQYDPEKINKKVVALYEQAITTAQDGNFNEALKILQNAIAREPKFLDAWLSIGGLHGEMKQYQQAIDAYEKAKSIDSIYFRDYNLPYSINLAGKGDFEKAVAAINDFLGINNLSDKSRMVGEYRKKSYQFAINYAKQKPLGAYRFEPTNLGDSINSSNSEYYPTITIDGKELIFTRRVNGINEDFYGASRNGSGWHAAQPLSGNINTQSNEGAQNISQDGQWLIFTGCNFPGGAGSCDLYISYLTPNGWSEPQSLGNRINTEAWESAPSLSPDKKELYFASNRPGGFGGSDIWVSRLLPNGRWGEPENLGPVINTAGEESCPFIHADNHTFYFTSNGHLGYGGDDLFISRKQADGQWSKPVNLGYPINTIENEGSLVVSADGKTAWYASDRSDSRGGLDLYTFELRSDIRPARTLWVKGKVFDKKTGKGLPSAVELTDLSTQALLSKVQTDETGHYLVTLPVGKDYAFNVNRKGYLFYSENFSLSQQSDSVFNIDIPLQPIEADATIVLRNVFFDVNKFDLKPESTSELDKLAALLHDNPTVRIQLSGHTDNVGKAEDNLVLSNNRAQAVVKYLVSKGIDQQRLTFKGYGATQPVAGNDTEEGRAKNRRTELKVISQ</sequence>
<dbReference type="SUPFAM" id="SSF82171">
    <property type="entry name" value="DPP6 N-terminal domain-like"/>
    <property type="match status" value="1"/>
</dbReference>
<dbReference type="GO" id="GO:0009279">
    <property type="term" value="C:cell outer membrane"/>
    <property type="evidence" value="ECO:0007669"/>
    <property type="project" value="UniProtKB-SubCell"/>
</dbReference>
<evidence type="ECO:0000313" key="8">
    <source>
        <dbReference type="EMBL" id="RZS68922.1"/>
    </source>
</evidence>
<dbReference type="EMBL" id="SGXA01000003">
    <property type="protein sequence ID" value="RZS68922.1"/>
    <property type="molecule type" value="Genomic_DNA"/>
</dbReference>
<evidence type="ECO:0000256" key="4">
    <source>
        <dbReference type="PROSITE-ProRule" id="PRU00339"/>
    </source>
</evidence>